<evidence type="ECO:0000313" key="6">
    <source>
        <dbReference type="EMBL" id="CAD6192134.1"/>
    </source>
</evidence>
<dbReference type="Gene3D" id="2.130.10.30">
    <property type="entry name" value="Regulator of chromosome condensation 1/beta-lactamase-inhibitor protein II"/>
    <property type="match status" value="1"/>
</dbReference>
<name>A0A8S1H9M7_9PELO</name>
<feature type="repeat" description="RCC1" evidence="3">
    <location>
        <begin position="471"/>
        <end position="528"/>
    </location>
</feature>
<keyword evidence="7" id="KW-1185">Reference proteome</keyword>
<feature type="region of interest" description="Disordered" evidence="4">
    <location>
        <begin position="1"/>
        <end position="88"/>
    </location>
</feature>
<dbReference type="PRINTS" id="PR00633">
    <property type="entry name" value="RCCNDNSATION"/>
</dbReference>
<feature type="repeat" description="RCC1" evidence="3">
    <location>
        <begin position="343"/>
        <end position="410"/>
    </location>
</feature>
<feature type="repeat" description="RCC1" evidence="3">
    <location>
        <begin position="107"/>
        <end position="158"/>
    </location>
</feature>
<proteinExistence type="predicted"/>
<dbReference type="SUPFAM" id="SSF50985">
    <property type="entry name" value="RCC1/BLIP-II"/>
    <property type="match status" value="1"/>
</dbReference>
<evidence type="ECO:0000256" key="4">
    <source>
        <dbReference type="SAM" id="MobiDB-lite"/>
    </source>
</evidence>
<organism evidence="6 7">
    <name type="scientific">Caenorhabditis auriculariae</name>
    <dbReference type="NCBI Taxonomy" id="2777116"/>
    <lineage>
        <taxon>Eukaryota</taxon>
        <taxon>Metazoa</taxon>
        <taxon>Ecdysozoa</taxon>
        <taxon>Nematoda</taxon>
        <taxon>Chromadorea</taxon>
        <taxon>Rhabditida</taxon>
        <taxon>Rhabditina</taxon>
        <taxon>Rhabditomorpha</taxon>
        <taxon>Rhabditoidea</taxon>
        <taxon>Rhabditidae</taxon>
        <taxon>Peloderinae</taxon>
        <taxon>Caenorhabditis</taxon>
    </lineage>
</organism>
<feature type="compositionally biased region" description="Basic residues" evidence="4">
    <location>
        <begin position="43"/>
        <end position="52"/>
    </location>
</feature>
<dbReference type="InterPro" id="IPR009091">
    <property type="entry name" value="RCC1/BLIP-II"/>
</dbReference>
<evidence type="ECO:0000313" key="7">
    <source>
        <dbReference type="Proteomes" id="UP000835052"/>
    </source>
</evidence>
<dbReference type="Pfam" id="PF25390">
    <property type="entry name" value="WD40_RLD"/>
    <property type="match status" value="1"/>
</dbReference>
<dbReference type="GO" id="GO:0005737">
    <property type="term" value="C:cytoplasm"/>
    <property type="evidence" value="ECO:0007669"/>
    <property type="project" value="TreeGrafter"/>
</dbReference>
<feature type="repeat" description="RCC1" evidence="3">
    <location>
        <begin position="218"/>
        <end position="273"/>
    </location>
</feature>
<accession>A0A8S1H9M7</accession>
<feature type="domain" description="RCC1-like" evidence="5">
    <location>
        <begin position="109"/>
        <end position="524"/>
    </location>
</feature>
<keyword evidence="1" id="KW-0344">Guanine-nucleotide releasing factor</keyword>
<reference evidence="6" key="1">
    <citation type="submission" date="2020-10" db="EMBL/GenBank/DDBJ databases">
        <authorList>
            <person name="Kikuchi T."/>
        </authorList>
    </citation>
    <scope>NUCLEOTIDE SEQUENCE</scope>
    <source>
        <strain evidence="6">NKZ352</strain>
    </source>
</reference>
<dbReference type="PANTHER" id="PTHR45982">
    <property type="entry name" value="REGULATOR OF CHROMOSOME CONDENSATION"/>
    <property type="match status" value="1"/>
</dbReference>
<dbReference type="PROSITE" id="PS00626">
    <property type="entry name" value="RCC1_2"/>
    <property type="match status" value="1"/>
</dbReference>
<dbReference type="InterPro" id="IPR058923">
    <property type="entry name" value="RCC1-like_dom"/>
</dbReference>
<keyword evidence="2" id="KW-0677">Repeat</keyword>
<feature type="compositionally biased region" description="Polar residues" evidence="4">
    <location>
        <begin position="1"/>
        <end position="11"/>
    </location>
</feature>
<dbReference type="Proteomes" id="UP000835052">
    <property type="component" value="Unassembled WGS sequence"/>
</dbReference>
<dbReference type="PANTHER" id="PTHR45982:SF1">
    <property type="entry name" value="REGULATOR OF CHROMOSOME CONDENSATION"/>
    <property type="match status" value="1"/>
</dbReference>
<dbReference type="InterPro" id="IPR000408">
    <property type="entry name" value="Reg_chr_condens"/>
</dbReference>
<sequence>MDTSEQAQITNEEAPAEVEMEKIDEISSGAEAEPEQTIEPKTPARRRGRKPAAKVPATPVAEEAETPQKTRGRKRKTECSPTPSRKTAKITQSLLSYTDFVPNIVGDRVLSCGEGEALGHPGRTTTKKPRKVDIVEEDELKIVQVVAGGVHSAILSTDGTVYMCGINEKGTVPADGVEPEESTDEFTKLTFPDEITAEGKIVMLAAGASFTAALTDLGSVIAWGNLRDSSGEIDVHPLLHKMKESPVIIVHHKLRRIVKICAGENHLVMLDEKGEVLTFGDGTMGQLGRSSRTSTIRSKFMVSESGSSLIVRMRFRVKSKFIDVLAKNVFASGFWTLVHGEDGKYYAFGLNNYGQLGIKVKEETTEDVGPEGQDNRELRVPLPVAAPSYGAELTFTQVDGVQHIVARAENGDVYVMGKNTDNALGLGTWTGKEDQVHWLYETMQKLEFEEGKKIAGVSAKLATSVAWTDDGDVYSWGFDSTGQLGLGLKDDDDKMVPKPEKVTSAHLDGFRVVGGSISDQHTLFLAVKKDDN</sequence>
<evidence type="ECO:0000259" key="5">
    <source>
        <dbReference type="Pfam" id="PF25390"/>
    </source>
</evidence>
<comment type="caution">
    <text evidence="6">The sequence shown here is derived from an EMBL/GenBank/DDBJ whole genome shotgun (WGS) entry which is preliminary data.</text>
</comment>
<dbReference type="GO" id="GO:0005085">
    <property type="term" value="F:guanyl-nucleotide exchange factor activity"/>
    <property type="evidence" value="ECO:0007669"/>
    <property type="project" value="TreeGrafter"/>
</dbReference>
<evidence type="ECO:0000256" key="2">
    <source>
        <dbReference type="ARBA" id="ARBA00022737"/>
    </source>
</evidence>
<protein>
    <recommendedName>
        <fullName evidence="5">RCC1-like domain-containing protein</fullName>
    </recommendedName>
</protein>
<dbReference type="InterPro" id="IPR051553">
    <property type="entry name" value="Ran_GTPase-activating"/>
</dbReference>
<dbReference type="EMBL" id="CAJGYM010000026">
    <property type="protein sequence ID" value="CAD6192134.1"/>
    <property type="molecule type" value="Genomic_DNA"/>
</dbReference>
<dbReference type="OrthoDB" id="61110at2759"/>
<evidence type="ECO:0000256" key="1">
    <source>
        <dbReference type="ARBA" id="ARBA00022658"/>
    </source>
</evidence>
<gene>
    <name evidence="6" type="ORF">CAUJ_LOCUS8053</name>
</gene>
<dbReference type="PROSITE" id="PS50012">
    <property type="entry name" value="RCC1_3"/>
    <property type="match status" value="4"/>
</dbReference>
<dbReference type="AlphaFoldDB" id="A0A8S1H9M7"/>
<feature type="compositionally biased region" description="Polar residues" evidence="4">
    <location>
        <begin position="79"/>
        <end position="88"/>
    </location>
</feature>
<evidence type="ECO:0000256" key="3">
    <source>
        <dbReference type="PROSITE-ProRule" id="PRU00235"/>
    </source>
</evidence>